<dbReference type="Pfam" id="PF16708">
    <property type="entry name" value="LppA"/>
    <property type="match status" value="1"/>
</dbReference>
<dbReference type="Proteomes" id="UP000776650">
    <property type="component" value="Unassembled WGS sequence"/>
</dbReference>
<accession>A0A921F2J8</accession>
<feature type="chain" id="PRO_5037310264" evidence="7">
    <location>
        <begin position="28"/>
        <end position="174"/>
    </location>
</feature>
<sequence>MRRTYIVALAAALLCAGCSGDANEVPAADPFVPSTAPLRQQDQVEHDMFAMLDEIKASISAIAPGVEWQEPDPYVGAISCNQENSTDEVSFQSPALRTSRFPNHDEWERWMDTVGSIAAAYGYHVSDEVPERENQNRVAYYTDAGDALSVSSSTLSGFVVDVLTECIPGAGVQY</sequence>
<evidence type="ECO:0000313" key="8">
    <source>
        <dbReference type="EMBL" id="HJE90235.1"/>
    </source>
</evidence>
<dbReference type="GO" id="GO:0005886">
    <property type="term" value="C:plasma membrane"/>
    <property type="evidence" value="ECO:0007669"/>
    <property type="project" value="UniProtKB-SubCell"/>
</dbReference>
<keyword evidence="3 7" id="KW-0732">Signal</keyword>
<protein>
    <submittedName>
        <fullName evidence="8">LppA family lipoprotein</fullName>
    </submittedName>
</protein>
<keyword evidence="6 8" id="KW-0449">Lipoprotein</keyword>
<dbReference type="AlphaFoldDB" id="A0A921F2J8"/>
<dbReference type="EMBL" id="DYXM01000081">
    <property type="protein sequence ID" value="HJE90235.1"/>
    <property type="molecule type" value="Genomic_DNA"/>
</dbReference>
<keyword evidence="5" id="KW-0564">Palmitate</keyword>
<reference evidence="8" key="1">
    <citation type="journal article" date="2021" name="PeerJ">
        <title>Extensive microbial diversity within the chicken gut microbiome revealed by metagenomics and culture.</title>
        <authorList>
            <person name="Gilroy R."/>
            <person name="Ravi A."/>
            <person name="Getino M."/>
            <person name="Pursley I."/>
            <person name="Horton D.L."/>
            <person name="Alikhan N.F."/>
            <person name="Baker D."/>
            <person name="Gharbi K."/>
            <person name="Hall N."/>
            <person name="Watson M."/>
            <person name="Adriaenssens E.M."/>
            <person name="Foster-Nyarko E."/>
            <person name="Jarju S."/>
            <person name="Secka A."/>
            <person name="Antonio M."/>
            <person name="Oren A."/>
            <person name="Chaudhuri R.R."/>
            <person name="La Ragione R."/>
            <person name="Hildebrand F."/>
            <person name="Pallen M.J."/>
        </authorList>
    </citation>
    <scope>NUCLEOTIDE SEQUENCE</scope>
    <source>
        <strain evidence="8">ChiGjej1B1-18357</strain>
    </source>
</reference>
<evidence type="ECO:0000256" key="6">
    <source>
        <dbReference type="ARBA" id="ARBA00023288"/>
    </source>
</evidence>
<reference evidence="8" key="2">
    <citation type="submission" date="2021-09" db="EMBL/GenBank/DDBJ databases">
        <authorList>
            <person name="Gilroy R."/>
        </authorList>
    </citation>
    <scope>NUCLEOTIDE SEQUENCE</scope>
    <source>
        <strain evidence="8">ChiGjej1B1-18357</strain>
    </source>
</reference>
<dbReference type="RefSeq" id="WP_303911183.1">
    <property type="nucleotide sequence ID" value="NZ_DYXM01000081.1"/>
</dbReference>
<comment type="caution">
    <text evidence="8">The sequence shown here is derived from an EMBL/GenBank/DDBJ whole genome shotgun (WGS) entry which is preliminary data.</text>
</comment>
<feature type="signal peptide" evidence="7">
    <location>
        <begin position="1"/>
        <end position="27"/>
    </location>
</feature>
<evidence type="ECO:0000256" key="2">
    <source>
        <dbReference type="ARBA" id="ARBA00022475"/>
    </source>
</evidence>
<evidence type="ECO:0000256" key="5">
    <source>
        <dbReference type="ARBA" id="ARBA00023139"/>
    </source>
</evidence>
<comment type="subcellular location">
    <subcellularLocation>
        <location evidence="1">Cell membrane</location>
        <topology evidence="1">Lipid-anchor</topology>
    </subcellularLocation>
</comment>
<dbReference type="InterPro" id="IPR032018">
    <property type="entry name" value="LppA/LppB/LprP"/>
</dbReference>
<evidence type="ECO:0000256" key="3">
    <source>
        <dbReference type="ARBA" id="ARBA00022729"/>
    </source>
</evidence>
<keyword evidence="4" id="KW-0472">Membrane</keyword>
<organism evidence="8 9">
    <name type="scientific">Dietzia timorensis</name>
    <dbReference type="NCBI Taxonomy" id="499555"/>
    <lineage>
        <taxon>Bacteria</taxon>
        <taxon>Bacillati</taxon>
        <taxon>Actinomycetota</taxon>
        <taxon>Actinomycetes</taxon>
        <taxon>Mycobacteriales</taxon>
        <taxon>Dietziaceae</taxon>
        <taxon>Dietzia</taxon>
    </lineage>
</organism>
<name>A0A921F2J8_9ACTN</name>
<gene>
    <name evidence="8" type="ORF">K8V11_04430</name>
</gene>
<dbReference type="Gene3D" id="3.30.2030.20">
    <property type="match status" value="1"/>
</dbReference>
<evidence type="ECO:0000256" key="1">
    <source>
        <dbReference type="ARBA" id="ARBA00004193"/>
    </source>
</evidence>
<proteinExistence type="predicted"/>
<evidence type="ECO:0000313" key="9">
    <source>
        <dbReference type="Proteomes" id="UP000776650"/>
    </source>
</evidence>
<evidence type="ECO:0000256" key="4">
    <source>
        <dbReference type="ARBA" id="ARBA00023136"/>
    </source>
</evidence>
<evidence type="ECO:0000256" key="7">
    <source>
        <dbReference type="SAM" id="SignalP"/>
    </source>
</evidence>
<keyword evidence="2" id="KW-1003">Cell membrane</keyword>